<evidence type="ECO:0000313" key="3">
    <source>
        <dbReference type="Proteomes" id="UP001164733"/>
    </source>
</evidence>
<evidence type="ECO:0000313" key="2">
    <source>
        <dbReference type="EMBL" id="WAG62565.1"/>
    </source>
</evidence>
<gene>
    <name evidence="2" type="ORF">LL038_10140</name>
</gene>
<keyword evidence="1" id="KW-0472">Membrane</keyword>
<organism evidence="2 3">
    <name type="scientific">Clostridium estertheticum</name>
    <dbReference type="NCBI Taxonomy" id="238834"/>
    <lineage>
        <taxon>Bacteria</taxon>
        <taxon>Bacillati</taxon>
        <taxon>Bacillota</taxon>
        <taxon>Clostridia</taxon>
        <taxon>Eubacteriales</taxon>
        <taxon>Clostridiaceae</taxon>
        <taxon>Clostridium</taxon>
    </lineage>
</organism>
<feature type="transmembrane region" description="Helical" evidence="1">
    <location>
        <begin position="7"/>
        <end position="27"/>
    </location>
</feature>
<keyword evidence="1" id="KW-0812">Transmembrane</keyword>
<evidence type="ECO:0000256" key="1">
    <source>
        <dbReference type="SAM" id="Phobius"/>
    </source>
</evidence>
<reference evidence="2" key="1">
    <citation type="submission" date="2021-11" db="EMBL/GenBank/DDBJ databases">
        <title>Clostridia strains as spoilage organisms.</title>
        <authorList>
            <person name="Wambui J."/>
            <person name="Stevens M.J.A."/>
            <person name="Stephan R."/>
        </authorList>
    </citation>
    <scope>NUCLEOTIDE SEQUENCE</scope>
    <source>
        <strain evidence="2">CF009</strain>
    </source>
</reference>
<accession>A0AA47EM13</accession>
<protein>
    <submittedName>
        <fullName evidence="2">Uncharacterized protein</fullName>
    </submittedName>
</protein>
<dbReference type="RefSeq" id="WP_216126828.1">
    <property type="nucleotide sequence ID" value="NZ_CP086239.1"/>
</dbReference>
<keyword evidence="1" id="KW-1133">Transmembrane helix</keyword>
<name>A0AA47EM13_9CLOT</name>
<proteinExistence type="predicted"/>
<sequence>MIKLSKIKVITTIIAIVIVVITATILYPSGKEFNKTFNNSFVTNNAKTLSKNYTIKINAKIYKRYSLTHFHNDTILAGTITIDNKKYILHGSNLGKFTNNVLFGRVEEKSTDSSSKYTLFMFDDLNSIYLSSIDDKQYIAAPAKTINDFNILSNKK</sequence>
<dbReference type="AlphaFoldDB" id="A0AA47EM13"/>
<dbReference type="Proteomes" id="UP001164733">
    <property type="component" value="Chromosome"/>
</dbReference>
<dbReference type="EMBL" id="CP086239">
    <property type="protein sequence ID" value="WAG62565.1"/>
    <property type="molecule type" value="Genomic_DNA"/>
</dbReference>